<evidence type="ECO:0008006" key="4">
    <source>
        <dbReference type="Google" id="ProtNLM"/>
    </source>
</evidence>
<reference evidence="2" key="1">
    <citation type="submission" date="2022-09" db="EMBL/GenBank/DDBJ databases">
        <title>Aureispira anguillicida sp. nov., isolated from Leptocephalus of Japanese eel Anguilla japonica.</title>
        <authorList>
            <person name="Yuasa K."/>
            <person name="Mekata T."/>
            <person name="Ikunari K."/>
        </authorList>
    </citation>
    <scope>NUCLEOTIDE SEQUENCE</scope>
    <source>
        <strain evidence="2">EL160426</strain>
    </source>
</reference>
<keyword evidence="1" id="KW-0732">Signal</keyword>
<evidence type="ECO:0000313" key="3">
    <source>
        <dbReference type="Proteomes" id="UP001060919"/>
    </source>
</evidence>
<gene>
    <name evidence="2" type="ORF">AsAng_0052010</name>
</gene>
<sequence>MRILNYFIVMIFFISCNAQINKNNLDMDSETYNFTEGTVGMVGEHKVMFSNIMIQDYTLEDGTAKEGPAASLSLPNSKEWLTVGAGCTFELDGVRYEIVQVLEGTPFGSVEIQVYSEIYDFTEGTVGMIGKHKVMFSNIMIQDYTLEDGTKKEGPAASLSLPNNKEWFTAGTGYAFVLDGGKYEVVEVLEGSPFGSVKVKMISN</sequence>
<dbReference type="Proteomes" id="UP001060919">
    <property type="component" value="Chromosome"/>
</dbReference>
<organism evidence="2 3">
    <name type="scientific">Aureispira anguillae</name>
    <dbReference type="NCBI Taxonomy" id="2864201"/>
    <lineage>
        <taxon>Bacteria</taxon>
        <taxon>Pseudomonadati</taxon>
        <taxon>Bacteroidota</taxon>
        <taxon>Saprospiria</taxon>
        <taxon>Saprospirales</taxon>
        <taxon>Saprospiraceae</taxon>
        <taxon>Aureispira</taxon>
    </lineage>
</organism>
<dbReference type="EMBL" id="AP026867">
    <property type="protein sequence ID" value="BDS14421.1"/>
    <property type="molecule type" value="Genomic_DNA"/>
</dbReference>
<protein>
    <recommendedName>
        <fullName evidence="4">Lipoprotein</fullName>
    </recommendedName>
</protein>
<dbReference type="AlphaFoldDB" id="A0A916DVJ2"/>
<accession>A0A916DVJ2</accession>
<name>A0A916DVJ2_9BACT</name>
<feature type="chain" id="PRO_5036953819" description="Lipoprotein" evidence="1">
    <location>
        <begin position="19"/>
        <end position="204"/>
    </location>
</feature>
<feature type="signal peptide" evidence="1">
    <location>
        <begin position="1"/>
        <end position="18"/>
    </location>
</feature>
<evidence type="ECO:0000256" key="1">
    <source>
        <dbReference type="SAM" id="SignalP"/>
    </source>
</evidence>
<keyword evidence="3" id="KW-1185">Reference proteome</keyword>
<proteinExistence type="predicted"/>
<evidence type="ECO:0000313" key="2">
    <source>
        <dbReference type="EMBL" id="BDS14421.1"/>
    </source>
</evidence>
<dbReference type="KEGG" id="aup:AsAng_0052010"/>
<dbReference type="PROSITE" id="PS51257">
    <property type="entry name" value="PROKAR_LIPOPROTEIN"/>
    <property type="match status" value="1"/>
</dbReference>